<evidence type="ECO:0000313" key="1">
    <source>
        <dbReference type="EMBL" id="KAI8439155.1"/>
    </source>
</evidence>
<dbReference type="Proteomes" id="UP001064048">
    <property type="component" value="Chromosome 23"/>
</dbReference>
<evidence type="ECO:0000313" key="2">
    <source>
        <dbReference type="Proteomes" id="UP001064048"/>
    </source>
</evidence>
<name>A0ACC0KS71_CHOFU</name>
<protein>
    <submittedName>
        <fullName evidence="1">Uncharacterized protein</fullName>
    </submittedName>
</protein>
<accession>A0ACC0KS71</accession>
<reference evidence="1 2" key="1">
    <citation type="journal article" date="2022" name="Genome Biol. Evol.">
        <title>The Spruce Budworm Genome: Reconstructing the Evolutionary History of Antifreeze Proteins.</title>
        <authorList>
            <person name="Beliveau C."/>
            <person name="Gagne P."/>
            <person name="Picq S."/>
            <person name="Vernygora O."/>
            <person name="Keeling C.I."/>
            <person name="Pinkney K."/>
            <person name="Doucet D."/>
            <person name="Wen F."/>
            <person name="Johnston J.S."/>
            <person name="Maaroufi H."/>
            <person name="Boyle B."/>
            <person name="Laroche J."/>
            <person name="Dewar K."/>
            <person name="Juretic N."/>
            <person name="Blackburn G."/>
            <person name="Nisole A."/>
            <person name="Brunet B."/>
            <person name="Brandao M."/>
            <person name="Lumley L."/>
            <person name="Duan J."/>
            <person name="Quan G."/>
            <person name="Lucarotti C.J."/>
            <person name="Roe A.D."/>
            <person name="Sperling F.A.H."/>
            <person name="Levesque R.C."/>
            <person name="Cusson M."/>
        </authorList>
    </citation>
    <scope>NUCLEOTIDE SEQUENCE [LARGE SCALE GENOMIC DNA]</scope>
    <source>
        <strain evidence="1">Glfc:IPQL:Cfum</strain>
    </source>
</reference>
<dbReference type="EMBL" id="CM046123">
    <property type="protein sequence ID" value="KAI8439155.1"/>
    <property type="molecule type" value="Genomic_DNA"/>
</dbReference>
<keyword evidence="2" id="KW-1185">Reference proteome</keyword>
<gene>
    <name evidence="1" type="ORF">MSG28_013002</name>
</gene>
<organism evidence="1 2">
    <name type="scientific">Choristoneura fumiferana</name>
    <name type="common">Spruce budworm moth</name>
    <name type="synonym">Archips fumiferana</name>
    <dbReference type="NCBI Taxonomy" id="7141"/>
    <lineage>
        <taxon>Eukaryota</taxon>
        <taxon>Metazoa</taxon>
        <taxon>Ecdysozoa</taxon>
        <taxon>Arthropoda</taxon>
        <taxon>Hexapoda</taxon>
        <taxon>Insecta</taxon>
        <taxon>Pterygota</taxon>
        <taxon>Neoptera</taxon>
        <taxon>Endopterygota</taxon>
        <taxon>Lepidoptera</taxon>
        <taxon>Glossata</taxon>
        <taxon>Ditrysia</taxon>
        <taxon>Tortricoidea</taxon>
        <taxon>Tortricidae</taxon>
        <taxon>Tortricinae</taxon>
        <taxon>Choristoneura</taxon>
    </lineage>
</organism>
<proteinExistence type="predicted"/>
<comment type="caution">
    <text evidence="1">The sequence shown here is derived from an EMBL/GenBank/DDBJ whole genome shotgun (WGS) entry which is preliminary data.</text>
</comment>
<sequence length="155" mass="16875">MATNKINEKRVEHNVNPVLNAVVDQRFEEALKEAQEIDKQIQSVPFTAKDSHAVRGLVHSLGIAARAHVRASDDAECVRLLRAAGALPVAVTNHPEDLAPLTKVVAGDKAKHLNLDRVVDLKVVAAPRQDALCLAVAQHLNEHFGGYRPPCTILH</sequence>